<dbReference type="Gene3D" id="3.10.20.410">
    <property type="match status" value="1"/>
</dbReference>
<dbReference type="Pfam" id="PF13954">
    <property type="entry name" value="PapC_N"/>
    <property type="match status" value="1"/>
</dbReference>
<dbReference type="Pfam" id="PF00577">
    <property type="entry name" value="Usher"/>
    <property type="match status" value="1"/>
</dbReference>
<dbReference type="Gene3D" id="2.60.40.2610">
    <property type="entry name" value="Outer membrane usher protein FimD, plug domain"/>
    <property type="match status" value="1"/>
</dbReference>
<evidence type="ECO:0000256" key="7">
    <source>
        <dbReference type="ARBA" id="ARBA00022729"/>
    </source>
</evidence>
<sequence>MRIIKPRQTDCAVFRLLAVSTVLVSFSAMARDYFDPGLLTLSGVQPSEIDLSLFETPGKIPPGNYVVNLYVNQVERGQFRLDFKPDSHGNIQPGLTPELLQQLGINTKGLPAFAKLSPDSPVQELDKLIPASRVKFDFSQLRLDLSIPQIAMQPNVQDAVDPALWDEGVSALLFNYTLNGGRNWQREQAGMVSSTMSNLFANVQGGANWQAWRLRSTLTYMHNAFNQSGQAGQTTRRTQFINTFLQRDIPTWRSAVLVGENSTDNAVFDSIPFRGIRLNSSDDMLPNSQRGFAPVITGIAQSNARVTVSENGNVIYQTYVAPGPFRINDLYQTGPGGDLTLTITEADGTVRTQRIAVSSLPVMRRPGSLKYELTAGRYNGGLTEASREAHFVQGTAIYGLPHDVTLYGGTLVAKDYGAMVLGTGISLGAVGALSADITTSSARLHQEERHQQGTSYRLRFAKSLQATGTSIDLAAYRYSTRHYYSFADFNSLDYLLNSDQAPWNLERQRSTVQVRVSQQLGHFGSLYMDGSHSDYWGNSRVLNTLSAGYNVSYRGVSYGLAYSIDSIKGEGDWAENRQLLLNVQVPLNLFSSSNSGNPMYASYQMTQDNLGQIQQQAGINGSALDNRLSYSAMQGWSNGIGNNTSTLNFGYQGGQGTITAGYSNSSAFRSLNLGGSGGIVIHPYGITLGQMLGSSVAVVNAAGAGGSKLIVGNIQTDSRGYAVVPYLSNYQSNSISLDPSTLPENVDMGQSSVNVYPTWGAVVMANFSLRVGYQALVTLQHQGAPLSFGALVTVKDTAGSTPNTGIVGDGGQVYLSGLQESGTLWVKWGNGGNQQCHAAYNLTEIPADTPIRVLKANCQ</sequence>
<dbReference type="PANTHER" id="PTHR30451:SF21">
    <property type="entry name" value="FIMBRIAL USHER DOMAIN-CONTAINING PROTEIN YDET-RELATED"/>
    <property type="match status" value="1"/>
</dbReference>
<dbReference type="Gene3D" id="2.60.40.3110">
    <property type="match status" value="1"/>
</dbReference>
<accession>A0ABV6EH85</accession>
<dbReference type="Pfam" id="PF13953">
    <property type="entry name" value="PapC_C"/>
    <property type="match status" value="1"/>
</dbReference>
<feature type="domain" description="PapC-like C-terminal" evidence="11">
    <location>
        <begin position="776"/>
        <end position="844"/>
    </location>
</feature>
<evidence type="ECO:0000256" key="10">
    <source>
        <dbReference type="RuleBase" id="RU003884"/>
    </source>
</evidence>
<keyword evidence="5 10" id="KW-1029">Fimbrium biogenesis</keyword>
<evidence type="ECO:0000256" key="8">
    <source>
        <dbReference type="ARBA" id="ARBA00023136"/>
    </source>
</evidence>
<evidence type="ECO:0000256" key="5">
    <source>
        <dbReference type="ARBA" id="ARBA00022558"/>
    </source>
</evidence>
<comment type="similarity">
    <text evidence="2 10">Belongs to the fimbrial export usher family.</text>
</comment>
<evidence type="ECO:0000256" key="6">
    <source>
        <dbReference type="ARBA" id="ARBA00022692"/>
    </source>
</evidence>
<evidence type="ECO:0000256" key="4">
    <source>
        <dbReference type="ARBA" id="ARBA00022452"/>
    </source>
</evidence>
<evidence type="ECO:0000256" key="1">
    <source>
        <dbReference type="ARBA" id="ARBA00004571"/>
    </source>
</evidence>
<keyword evidence="4" id="KW-1134">Transmembrane beta strand</keyword>
<evidence type="ECO:0000256" key="3">
    <source>
        <dbReference type="ARBA" id="ARBA00022448"/>
    </source>
</evidence>
<dbReference type="SUPFAM" id="SSF141729">
    <property type="entry name" value="FimD N-terminal domain-like"/>
    <property type="match status" value="1"/>
</dbReference>
<keyword evidence="3 10" id="KW-0813">Transport</keyword>
<dbReference type="PROSITE" id="PS01151">
    <property type="entry name" value="FIMBRIAL_USHER"/>
    <property type="match status" value="1"/>
</dbReference>
<evidence type="ECO:0000313" key="14">
    <source>
        <dbReference type="Proteomes" id="UP001589792"/>
    </source>
</evidence>
<name>A0ABV6EH85_9GAMM</name>
<keyword evidence="6 10" id="KW-0812">Transmembrane</keyword>
<evidence type="ECO:0000256" key="9">
    <source>
        <dbReference type="ARBA" id="ARBA00023237"/>
    </source>
</evidence>
<dbReference type="InterPro" id="IPR025949">
    <property type="entry name" value="PapC-like_C"/>
</dbReference>
<gene>
    <name evidence="13" type="ORF">ACFFJ3_17940</name>
</gene>
<dbReference type="InterPro" id="IPR000015">
    <property type="entry name" value="Fimb_usher"/>
</dbReference>
<dbReference type="Proteomes" id="UP001589792">
    <property type="component" value="Unassembled WGS sequence"/>
</dbReference>
<dbReference type="InterPro" id="IPR025885">
    <property type="entry name" value="PapC_N"/>
</dbReference>
<dbReference type="InterPro" id="IPR018030">
    <property type="entry name" value="Fimbrial_membr_usher_CS"/>
</dbReference>
<comment type="subcellular location">
    <subcellularLocation>
        <location evidence="1 10">Cell outer membrane</location>
        <topology evidence="1 10">Multi-pass membrane protein</topology>
    </subcellularLocation>
</comment>
<evidence type="ECO:0000259" key="11">
    <source>
        <dbReference type="Pfam" id="PF13953"/>
    </source>
</evidence>
<dbReference type="PANTHER" id="PTHR30451">
    <property type="entry name" value="OUTER MEMBRANE USHER PROTEIN"/>
    <property type="match status" value="1"/>
</dbReference>
<dbReference type="EMBL" id="JBHLXG010000018">
    <property type="protein sequence ID" value="MFC0228354.1"/>
    <property type="molecule type" value="Genomic_DNA"/>
</dbReference>
<keyword evidence="9 10" id="KW-0998">Cell outer membrane</keyword>
<keyword evidence="7" id="KW-0732">Signal</keyword>
<dbReference type="InterPro" id="IPR043142">
    <property type="entry name" value="PapC-like_C_sf"/>
</dbReference>
<dbReference type="RefSeq" id="WP_404413134.1">
    <property type="nucleotide sequence ID" value="NZ_CP173186.1"/>
</dbReference>
<comment type="caution">
    <text evidence="13">The sequence shown here is derived from an EMBL/GenBank/DDBJ whole genome shotgun (WGS) entry which is preliminary data.</text>
</comment>
<proteinExistence type="inferred from homology"/>
<keyword evidence="8 10" id="KW-0472">Membrane</keyword>
<dbReference type="InterPro" id="IPR037224">
    <property type="entry name" value="PapC_N_sf"/>
</dbReference>
<protein>
    <submittedName>
        <fullName evidence="13">Fimbria/pilus outer membrane usher protein</fullName>
    </submittedName>
</protein>
<evidence type="ECO:0000259" key="12">
    <source>
        <dbReference type="Pfam" id="PF13954"/>
    </source>
</evidence>
<evidence type="ECO:0000313" key="13">
    <source>
        <dbReference type="EMBL" id="MFC0228354.1"/>
    </source>
</evidence>
<keyword evidence="14" id="KW-1185">Reference proteome</keyword>
<feature type="domain" description="PapC N-terminal" evidence="12">
    <location>
        <begin position="33"/>
        <end position="180"/>
    </location>
</feature>
<evidence type="ECO:0000256" key="2">
    <source>
        <dbReference type="ARBA" id="ARBA00008064"/>
    </source>
</evidence>
<dbReference type="InterPro" id="IPR042186">
    <property type="entry name" value="FimD_plug_dom"/>
</dbReference>
<dbReference type="Gene3D" id="2.60.40.2070">
    <property type="match status" value="1"/>
</dbReference>
<reference evidence="13 14" key="1">
    <citation type="submission" date="2024-09" db="EMBL/GenBank/DDBJ databases">
        <authorList>
            <person name="Sun Q."/>
            <person name="Mori K."/>
        </authorList>
    </citation>
    <scope>NUCLEOTIDE SEQUENCE [LARGE SCALE GENOMIC DNA]</scope>
    <source>
        <strain evidence="13 14">CCM 8626</strain>
    </source>
</reference>
<organism evidence="13 14">
    <name type="scientific">Serratia aquatilis</name>
    <dbReference type="NCBI Taxonomy" id="1737515"/>
    <lineage>
        <taxon>Bacteria</taxon>
        <taxon>Pseudomonadati</taxon>
        <taxon>Pseudomonadota</taxon>
        <taxon>Gammaproteobacteria</taxon>
        <taxon>Enterobacterales</taxon>
        <taxon>Yersiniaceae</taxon>
        <taxon>Serratia</taxon>
    </lineage>
</organism>